<keyword evidence="4" id="KW-1003">Cell membrane</keyword>
<dbReference type="PROSITE" id="PS50850">
    <property type="entry name" value="MFS"/>
    <property type="match status" value="1"/>
</dbReference>
<feature type="transmembrane region" description="Helical" evidence="8">
    <location>
        <begin position="121"/>
        <end position="139"/>
    </location>
</feature>
<accession>A0ABY7QLZ6</accession>
<evidence type="ECO:0000256" key="2">
    <source>
        <dbReference type="ARBA" id="ARBA00008335"/>
    </source>
</evidence>
<dbReference type="InterPro" id="IPR011701">
    <property type="entry name" value="MFS"/>
</dbReference>
<keyword evidence="5 8" id="KW-0812">Transmembrane</keyword>
<keyword evidence="3" id="KW-0813">Transport</keyword>
<feature type="transmembrane region" description="Helical" evidence="8">
    <location>
        <begin position="42"/>
        <end position="61"/>
    </location>
</feature>
<evidence type="ECO:0000256" key="1">
    <source>
        <dbReference type="ARBA" id="ARBA00004651"/>
    </source>
</evidence>
<evidence type="ECO:0000256" key="3">
    <source>
        <dbReference type="ARBA" id="ARBA00022448"/>
    </source>
</evidence>
<feature type="domain" description="Major facilitator superfamily (MFS) profile" evidence="9">
    <location>
        <begin position="1"/>
        <end position="210"/>
    </location>
</feature>
<feature type="transmembrane region" description="Helical" evidence="8">
    <location>
        <begin position="7"/>
        <end position="30"/>
    </location>
</feature>
<evidence type="ECO:0000256" key="5">
    <source>
        <dbReference type="ARBA" id="ARBA00022692"/>
    </source>
</evidence>
<dbReference type="PANTHER" id="PTHR43271:SF1">
    <property type="entry name" value="INNER MEMBRANE TRANSPORT PROTEIN YNFM"/>
    <property type="match status" value="1"/>
</dbReference>
<dbReference type="PANTHER" id="PTHR43271">
    <property type="entry name" value="BLL2771 PROTEIN"/>
    <property type="match status" value="1"/>
</dbReference>
<evidence type="ECO:0000256" key="7">
    <source>
        <dbReference type="ARBA" id="ARBA00023136"/>
    </source>
</evidence>
<evidence type="ECO:0000256" key="4">
    <source>
        <dbReference type="ARBA" id="ARBA00022475"/>
    </source>
</evidence>
<reference evidence="10 11" key="1">
    <citation type="submission" date="2023-01" db="EMBL/GenBank/DDBJ databases">
        <title>Complete genome of Chryseobacterium camelliae VAN22-5A.</title>
        <authorList>
            <person name="Zong G."/>
            <person name="Cao G."/>
        </authorList>
    </citation>
    <scope>NUCLEOTIDE SEQUENCE [LARGE SCALE GENOMIC DNA]</scope>
    <source>
        <strain evidence="10 11">VAN22-5A</strain>
    </source>
</reference>
<dbReference type="RefSeq" id="WP_271148999.1">
    <property type="nucleotide sequence ID" value="NZ_CP115859.1"/>
</dbReference>
<comment type="subcellular location">
    <subcellularLocation>
        <location evidence="1">Cell membrane</location>
        <topology evidence="1">Multi-pass membrane protein</topology>
    </subcellularLocation>
</comment>
<evidence type="ECO:0000256" key="8">
    <source>
        <dbReference type="SAM" id="Phobius"/>
    </source>
</evidence>
<feature type="transmembrane region" description="Helical" evidence="8">
    <location>
        <begin position="185"/>
        <end position="203"/>
    </location>
</feature>
<proteinExistence type="inferred from homology"/>
<dbReference type="InterPro" id="IPR036259">
    <property type="entry name" value="MFS_trans_sf"/>
</dbReference>
<feature type="transmembrane region" description="Helical" evidence="8">
    <location>
        <begin position="73"/>
        <end position="101"/>
    </location>
</feature>
<sequence length="210" mass="23183">MNNLEKAGIFLSRLSVFAQLYLFQALLPLVSEYFNTGAGNSSLLISSSTIGMAIGLFFFAFKADAYPRKRLMTFSLLTSALLTIVSVWISNLSILIAFGFFKGFVISGVSAVALAYFSQNIYLLILGLAIFTLCFFSAHTMDSQLVALRAKSGKSSATSLYWLFYYSGSSILGSGTGYLLHATSWNFFVSLLIFILFIVFILSRKLPFIF</sequence>
<gene>
    <name evidence="10" type="ORF">PFY12_00840</name>
</gene>
<protein>
    <submittedName>
        <fullName evidence="10">MFS transporter</fullName>
    </submittedName>
</protein>
<keyword evidence="7 8" id="KW-0472">Membrane</keyword>
<feature type="transmembrane region" description="Helical" evidence="8">
    <location>
        <begin position="160"/>
        <end position="179"/>
    </location>
</feature>
<organism evidence="10 11">
    <name type="scientific">Chryseobacterium camelliae</name>
    <dbReference type="NCBI Taxonomy" id="1265445"/>
    <lineage>
        <taxon>Bacteria</taxon>
        <taxon>Pseudomonadati</taxon>
        <taxon>Bacteroidota</taxon>
        <taxon>Flavobacteriia</taxon>
        <taxon>Flavobacteriales</taxon>
        <taxon>Weeksellaceae</taxon>
        <taxon>Chryseobacterium group</taxon>
        <taxon>Chryseobacterium</taxon>
    </lineage>
</organism>
<evidence type="ECO:0000259" key="9">
    <source>
        <dbReference type="PROSITE" id="PS50850"/>
    </source>
</evidence>
<dbReference type="SUPFAM" id="SSF103473">
    <property type="entry name" value="MFS general substrate transporter"/>
    <property type="match status" value="2"/>
</dbReference>
<name>A0ABY7QLZ6_9FLAO</name>
<dbReference type="Pfam" id="PF07690">
    <property type="entry name" value="MFS_1"/>
    <property type="match status" value="1"/>
</dbReference>
<evidence type="ECO:0000313" key="10">
    <source>
        <dbReference type="EMBL" id="WBV60679.1"/>
    </source>
</evidence>
<keyword evidence="6 8" id="KW-1133">Transmembrane helix</keyword>
<comment type="similarity">
    <text evidence="2">Belongs to the major facilitator superfamily.</text>
</comment>
<dbReference type="Gene3D" id="1.20.1250.20">
    <property type="entry name" value="MFS general substrate transporter like domains"/>
    <property type="match status" value="1"/>
</dbReference>
<dbReference type="EMBL" id="CP115859">
    <property type="protein sequence ID" value="WBV60679.1"/>
    <property type="molecule type" value="Genomic_DNA"/>
</dbReference>
<evidence type="ECO:0000313" key="11">
    <source>
        <dbReference type="Proteomes" id="UP001210978"/>
    </source>
</evidence>
<dbReference type="Proteomes" id="UP001210978">
    <property type="component" value="Chromosome"/>
</dbReference>
<evidence type="ECO:0000256" key="6">
    <source>
        <dbReference type="ARBA" id="ARBA00022989"/>
    </source>
</evidence>
<dbReference type="InterPro" id="IPR020846">
    <property type="entry name" value="MFS_dom"/>
</dbReference>
<keyword evidence="11" id="KW-1185">Reference proteome</keyword>